<evidence type="ECO:0008006" key="3">
    <source>
        <dbReference type="Google" id="ProtNLM"/>
    </source>
</evidence>
<dbReference type="SUPFAM" id="SSF48264">
    <property type="entry name" value="Cytochrome P450"/>
    <property type="match status" value="1"/>
</dbReference>
<evidence type="ECO:0000313" key="1">
    <source>
        <dbReference type="EMBL" id="ERF70804.1"/>
    </source>
</evidence>
<sequence>MAVKTFYLSGEGEKSGVDVDISNVADLDARKQFLGESMGVVPPEGSPEQLLLTEIRWLNVTRRAFDSGRARSTRLALRWATTSKCFPDHLGNNQRLIEKYGPIFQTNFMGATNCYTNDPQLALICFSETHFFSKQIIPGHPLFPIKQNKAGVFIGDTNDPSWKVVHKFMPPALGPKAVRHYAPTMNNCVDEAWPVFDELEKRGKAWNVYQYMLKLSSSTVGKIMLGKDLNHFSSVDAPLHRLGLVMAESLAINKRIASHGQWYAHLPFGDPVRLRDLKHFLAAQIEELEAIRDAKSNGAENLPLHDAALKAANVIGRYSSSQDAQRTQRRPDYLVRATDSRGEQLPKENLVSAVTVATGAGFTTTSSLLSWCIYGLVTYSGIPAQLLQGLVDHGINPNTDSISAEQVEDLLVLDKFVKERNGATTHHISPAAPHSGI</sequence>
<proteinExistence type="predicted"/>
<dbReference type="RefSeq" id="XP_007803551.1">
    <property type="nucleotide sequence ID" value="XM_007805360.1"/>
</dbReference>
<dbReference type="eggNOG" id="KOG0157">
    <property type="taxonomic scope" value="Eukaryota"/>
</dbReference>
<dbReference type="Gene3D" id="1.10.630.10">
    <property type="entry name" value="Cytochrome P450"/>
    <property type="match status" value="1"/>
</dbReference>
<name>U1HP30_ENDPU</name>
<dbReference type="CDD" id="cd00302">
    <property type="entry name" value="cytochrome_P450"/>
    <property type="match status" value="1"/>
</dbReference>
<dbReference type="InterPro" id="IPR050121">
    <property type="entry name" value="Cytochrome_P450_monoxygenase"/>
</dbReference>
<dbReference type="PANTHER" id="PTHR24305:SF87">
    <property type="entry name" value="CYTOCHROME P450 MONOOXYGENASE ALND-RELATED"/>
    <property type="match status" value="1"/>
</dbReference>
<dbReference type="GO" id="GO:0016705">
    <property type="term" value="F:oxidoreductase activity, acting on paired donors, with incorporation or reduction of molecular oxygen"/>
    <property type="evidence" value="ECO:0007669"/>
    <property type="project" value="InterPro"/>
</dbReference>
<dbReference type="EMBL" id="KE721281">
    <property type="protein sequence ID" value="ERF70804.1"/>
    <property type="molecule type" value="Genomic_DNA"/>
</dbReference>
<dbReference type="HOGENOM" id="CLU_001570_31_0_1"/>
<dbReference type="InterPro" id="IPR036396">
    <property type="entry name" value="Cyt_P450_sf"/>
</dbReference>
<dbReference type="AlphaFoldDB" id="U1HP30"/>
<dbReference type="Proteomes" id="UP000019373">
    <property type="component" value="Unassembled WGS sequence"/>
</dbReference>
<protein>
    <recommendedName>
        <fullName evidence="3">Cytochrome P450</fullName>
    </recommendedName>
</protein>
<keyword evidence="2" id="KW-1185">Reference proteome</keyword>
<dbReference type="GO" id="GO:0004497">
    <property type="term" value="F:monooxygenase activity"/>
    <property type="evidence" value="ECO:0007669"/>
    <property type="project" value="InterPro"/>
</dbReference>
<dbReference type="PANTHER" id="PTHR24305">
    <property type="entry name" value="CYTOCHROME P450"/>
    <property type="match status" value="1"/>
</dbReference>
<dbReference type="GO" id="GO:0020037">
    <property type="term" value="F:heme binding"/>
    <property type="evidence" value="ECO:0007669"/>
    <property type="project" value="InterPro"/>
</dbReference>
<gene>
    <name evidence="1" type="ORF">EPUS_08991</name>
</gene>
<reference evidence="2" key="1">
    <citation type="journal article" date="2014" name="BMC Genomics">
        <title>Genome characteristics reveal the impact of lichenization on lichen-forming fungus Endocarpon pusillum Hedwig (Verrucariales, Ascomycota).</title>
        <authorList>
            <person name="Wang Y.-Y."/>
            <person name="Liu B."/>
            <person name="Zhang X.-Y."/>
            <person name="Zhou Q.-M."/>
            <person name="Zhang T."/>
            <person name="Li H."/>
            <person name="Yu Y.-F."/>
            <person name="Zhang X.-L."/>
            <person name="Hao X.-Y."/>
            <person name="Wang M."/>
            <person name="Wang L."/>
            <person name="Wei J.-C."/>
        </authorList>
    </citation>
    <scope>NUCLEOTIDE SEQUENCE [LARGE SCALE GENOMIC DNA]</scope>
    <source>
        <strain evidence="2">Z07020 / HMAS-L-300199</strain>
    </source>
</reference>
<dbReference type="GeneID" id="19243830"/>
<dbReference type="GO" id="GO:0005506">
    <property type="term" value="F:iron ion binding"/>
    <property type="evidence" value="ECO:0007669"/>
    <property type="project" value="InterPro"/>
</dbReference>
<organism evidence="1 2">
    <name type="scientific">Endocarpon pusillum (strain Z07020 / HMAS-L-300199)</name>
    <name type="common">Lichen-forming fungus</name>
    <dbReference type="NCBI Taxonomy" id="1263415"/>
    <lineage>
        <taxon>Eukaryota</taxon>
        <taxon>Fungi</taxon>
        <taxon>Dikarya</taxon>
        <taxon>Ascomycota</taxon>
        <taxon>Pezizomycotina</taxon>
        <taxon>Eurotiomycetes</taxon>
        <taxon>Chaetothyriomycetidae</taxon>
        <taxon>Verrucariales</taxon>
        <taxon>Verrucariaceae</taxon>
        <taxon>Endocarpon</taxon>
    </lineage>
</organism>
<accession>U1HP30</accession>
<dbReference type="Pfam" id="PF00067">
    <property type="entry name" value="p450"/>
    <property type="match status" value="1"/>
</dbReference>
<dbReference type="OrthoDB" id="1470350at2759"/>
<dbReference type="InterPro" id="IPR001128">
    <property type="entry name" value="Cyt_P450"/>
</dbReference>
<evidence type="ECO:0000313" key="2">
    <source>
        <dbReference type="Proteomes" id="UP000019373"/>
    </source>
</evidence>